<sequence>MGDQLGVGVVQDEFEVLVGQGEPIDPVVDAGESTRCWNGAGVHEPGRVEDVPQLFGHPAGRVKVITNANELVNGTGDGVADSEC</sequence>
<organism evidence="1 2">
    <name type="scientific">Citricoccus nitrophenolicus</name>
    <dbReference type="NCBI Taxonomy" id="863575"/>
    <lineage>
        <taxon>Bacteria</taxon>
        <taxon>Bacillati</taxon>
        <taxon>Actinomycetota</taxon>
        <taxon>Actinomycetes</taxon>
        <taxon>Micrococcales</taxon>
        <taxon>Micrococcaceae</taxon>
        <taxon>Citricoccus</taxon>
    </lineage>
</organism>
<gene>
    <name evidence="1" type="ORF">ABDK96_10375</name>
</gene>
<comment type="caution">
    <text evidence="1">The sequence shown here is derived from an EMBL/GenBank/DDBJ whole genome shotgun (WGS) entry which is preliminary data.</text>
</comment>
<evidence type="ECO:0000313" key="1">
    <source>
        <dbReference type="EMBL" id="MEO9248089.1"/>
    </source>
</evidence>
<protein>
    <submittedName>
        <fullName evidence="1">Uncharacterized protein</fullName>
    </submittedName>
</protein>
<proteinExistence type="predicted"/>
<dbReference type="RefSeq" id="WP_347920708.1">
    <property type="nucleotide sequence ID" value="NZ_JBDXMX010000004.1"/>
</dbReference>
<evidence type="ECO:0000313" key="2">
    <source>
        <dbReference type="Proteomes" id="UP001484097"/>
    </source>
</evidence>
<dbReference type="EMBL" id="JBDXMX010000004">
    <property type="protein sequence ID" value="MEO9248089.1"/>
    <property type="molecule type" value="Genomic_DNA"/>
</dbReference>
<dbReference type="Proteomes" id="UP001484097">
    <property type="component" value="Unassembled WGS sequence"/>
</dbReference>
<keyword evidence="2" id="KW-1185">Reference proteome</keyword>
<name>A0ABV0IIU6_9MICC</name>
<accession>A0ABV0IIU6</accession>
<reference evidence="1 2" key="1">
    <citation type="submission" date="2024-05" db="EMBL/GenBank/DDBJ databases">
        <authorList>
            <person name="Yi C."/>
        </authorList>
    </citation>
    <scope>NUCLEOTIDE SEQUENCE [LARGE SCALE GENOMIC DNA]</scope>
    <source>
        <strain evidence="1 2">XS13</strain>
    </source>
</reference>